<keyword evidence="8" id="KW-1185">Reference proteome</keyword>
<evidence type="ECO:0000256" key="2">
    <source>
        <dbReference type="ARBA" id="ARBA00022729"/>
    </source>
</evidence>
<comment type="similarity">
    <text evidence="1">Belongs to the glycosyl hydrolase 16 family.</text>
</comment>
<evidence type="ECO:0000313" key="8">
    <source>
        <dbReference type="Proteomes" id="UP001157353"/>
    </source>
</evidence>
<dbReference type="InterPro" id="IPR013320">
    <property type="entry name" value="ConA-like_dom_sf"/>
</dbReference>
<dbReference type="PROSITE" id="PS51762">
    <property type="entry name" value="GH16_2"/>
    <property type="match status" value="1"/>
</dbReference>
<dbReference type="PRINTS" id="PR00737">
    <property type="entry name" value="GLHYDRLASE16"/>
</dbReference>
<dbReference type="RefSeq" id="WP_284205165.1">
    <property type="nucleotide sequence ID" value="NZ_BSPQ01000018.1"/>
</dbReference>
<evidence type="ECO:0000256" key="4">
    <source>
        <dbReference type="ARBA" id="ARBA00023295"/>
    </source>
</evidence>
<evidence type="ECO:0000256" key="3">
    <source>
        <dbReference type="ARBA" id="ARBA00022801"/>
    </source>
</evidence>
<feature type="signal peptide" evidence="5">
    <location>
        <begin position="1"/>
        <end position="23"/>
    </location>
</feature>
<evidence type="ECO:0000259" key="6">
    <source>
        <dbReference type="PROSITE" id="PS51762"/>
    </source>
</evidence>
<feature type="domain" description="GH16" evidence="6">
    <location>
        <begin position="1"/>
        <end position="217"/>
    </location>
</feature>
<organism evidence="7 8">
    <name type="scientific">Psychromonas marina</name>
    <dbReference type="NCBI Taxonomy" id="88364"/>
    <lineage>
        <taxon>Bacteria</taxon>
        <taxon>Pseudomonadati</taxon>
        <taxon>Pseudomonadota</taxon>
        <taxon>Gammaproteobacteria</taxon>
        <taxon>Alteromonadales</taxon>
        <taxon>Psychromonadaceae</taxon>
        <taxon>Psychromonas</taxon>
    </lineage>
</organism>
<protein>
    <recommendedName>
        <fullName evidence="6">GH16 domain-containing protein</fullName>
    </recommendedName>
</protein>
<dbReference type="Pfam" id="PF00722">
    <property type="entry name" value="Glyco_hydro_16"/>
    <property type="match status" value="1"/>
</dbReference>
<gene>
    <name evidence="7" type="ORF">GCM10007916_31390</name>
</gene>
<proteinExistence type="inferred from homology"/>
<dbReference type="Proteomes" id="UP001157353">
    <property type="component" value="Unassembled WGS sequence"/>
</dbReference>
<reference evidence="8" key="1">
    <citation type="journal article" date="2019" name="Int. J. Syst. Evol. Microbiol.">
        <title>The Global Catalogue of Microorganisms (GCM) 10K type strain sequencing project: providing services to taxonomists for standard genome sequencing and annotation.</title>
        <authorList>
            <consortium name="The Broad Institute Genomics Platform"/>
            <consortium name="The Broad Institute Genome Sequencing Center for Infectious Disease"/>
            <person name="Wu L."/>
            <person name="Ma J."/>
        </authorList>
    </citation>
    <scope>NUCLEOTIDE SEQUENCE [LARGE SCALE GENOMIC DNA]</scope>
    <source>
        <strain evidence="8">NBRC 103166</strain>
    </source>
</reference>
<evidence type="ECO:0000256" key="5">
    <source>
        <dbReference type="SAM" id="SignalP"/>
    </source>
</evidence>
<name>A0ABQ6E3V5_9GAMM</name>
<keyword evidence="4" id="KW-0326">Glycosidase</keyword>
<dbReference type="Gene3D" id="2.60.120.200">
    <property type="match status" value="1"/>
</dbReference>
<evidence type="ECO:0000256" key="1">
    <source>
        <dbReference type="ARBA" id="ARBA00006865"/>
    </source>
</evidence>
<dbReference type="PANTHER" id="PTHR10963">
    <property type="entry name" value="GLYCOSYL HYDROLASE-RELATED"/>
    <property type="match status" value="1"/>
</dbReference>
<comment type="caution">
    <text evidence="7">The sequence shown here is derived from an EMBL/GenBank/DDBJ whole genome shotgun (WGS) entry which is preliminary data.</text>
</comment>
<feature type="chain" id="PRO_5046263215" description="GH16 domain-containing protein" evidence="5">
    <location>
        <begin position="24"/>
        <end position="282"/>
    </location>
</feature>
<sequence length="282" mass="32241">MKSRVNTLAVAVLSLTLPIVAMAKDNSGELNQDTRAKVSGKNSASAPLYGAELYSLDRIHFGKFVLRMKMVSEPGVVSSFFTYDNESWQGEGRPWREIDFETIGSHPNRLQTNLITGTAAKRTHSEQNAVVEDIEAFHTYTLEWTPEAITWKVNGKTVRTDLAKTSQQTRDMADTPQTYRSNIWISEVIDWVGEFDEKQLPKYQVIDWIEYHQYNEDKTFALKWRDDFNQFDNKRWGKGDWGFESNIVTFAPDNIKIVDGKLVLGLTYGKAGIDINHYNSAR</sequence>
<dbReference type="InterPro" id="IPR008264">
    <property type="entry name" value="Beta_glucanase"/>
</dbReference>
<keyword evidence="3" id="KW-0378">Hydrolase</keyword>
<dbReference type="InterPro" id="IPR000757">
    <property type="entry name" value="Beta-glucanase-like"/>
</dbReference>
<dbReference type="InterPro" id="IPR050546">
    <property type="entry name" value="Glycosyl_Hydrlase_16"/>
</dbReference>
<dbReference type="SUPFAM" id="SSF49899">
    <property type="entry name" value="Concanavalin A-like lectins/glucanases"/>
    <property type="match status" value="1"/>
</dbReference>
<keyword evidence="2 5" id="KW-0732">Signal</keyword>
<accession>A0ABQ6E3V5</accession>
<dbReference type="EMBL" id="BSPQ01000018">
    <property type="protein sequence ID" value="GLS92069.1"/>
    <property type="molecule type" value="Genomic_DNA"/>
</dbReference>
<dbReference type="PANTHER" id="PTHR10963:SF22">
    <property type="entry name" value="GLYCOSIDASE CRH2-RELATED"/>
    <property type="match status" value="1"/>
</dbReference>
<evidence type="ECO:0000313" key="7">
    <source>
        <dbReference type="EMBL" id="GLS92069.1"/>
    </source>
</evidence>